<accession>A0A846MYD4</accession>
<dbReference type="RefSeq" id="WP_167082407.1">
    <property type="nucleotide sequence ID" value="NZ_BAAADC010000001.1"/>
</dbReference>
<protein>
    <recommendedName>
        <fullName evidence="4">Glycosyltransferase RgtA/B/C/D-like domain-containing protein</fullName>
    </recommendedName>
</protein>
<proteinExistence type="predicted"/>
<keyword evidence="1" id="KW-0812">Transmembrane</keyword>
<comment type="caution">
    <text evidence="2">The sequence shown here is derived from an EMBL/GenBank/DDBJ whole genome shotgun (WGS) entry which is preliminary data.</text>
</comment>
<name>A0A846MYD4_9PROT</name>
<evidence type="ECO:0008006" key="4">
    <source>
        <dbReference type="Google" id="ProtNLM"/>
    </source>
</evidence>
<gene>
    <name evidence="2" type="ORF">FHS83_001533</name>
</gene>
<feature type="transmembrane region" description="Helical" evidence="1">
    <location>
        <begin position="90"/>
        <end position="107"/>
    </location>
</feature>
<evidence type="ECO:0000256" key="1">
    <source>
        <dbReference type="SAM" id="Phobius"/>
    </source>
</evidence>
<keyword evidence="1" id="KW-0472">Membrane</keyword>
<dbReference type="EMBL" id="JAASRM010000001">
    <property type="protein sequence ID" value="NIK88215.1"/>
    <property type="molecule type" value="Genomic_DNA"/>
</dbReference>
<sequence>MARRIHLLVAFIAFMAALVLQAPGHVPYDGIVVWHEAETGKLYAQHPAALVLIWRLCEYLVKGPLLFTALQLATLFLAAALIVEKTAAPLSRAIILYGALVIFPPFLATSGVTVKDVFGAHLALFAFALALHAKTRTLWVAAFAAACLAFLMRYQLGLMLAVLGFFLWRQKVDRASHIVAAICGVALVFVGVRLGVMTLFVQSGPSDIEQSLRKVAVFDIAGISVRRPEADLSALAPKDAGLKAMIARDYSPVRVDTLWQGQKGGGTITAQSGVFGLLWQVPDHTIFATWKLLLLQYPGGFLAHRNQAFARVLGFGDLYQCRPITAGISWLPKVEAAAVGAKAFANPPVTAVLTSRIFPAGLFLRAFLYVMVLAGIALWRPSPEITALCLFALAYEASFYLLPQACEVRYSYPVMLSATAALWLTLARHVTREVEQGGRRKLRNPLYL</sequence>
<feature type="transmembrane region" description="Helical" evidence="1">
    <location>
        <begin position="362"/>
        <end position="379"/>
    </location>
</feature>
<organism evidence="2 3">
    <name type="scientific">Rhizomicrobium palustre</name>
    <dbReference type="NCBI Taxonomy" id="189966"/>
    <lineage>
        <taxon>Bacteria</taxon>
        <taxon>Pseudomonadati</taxon>
        <taxon>Pseudomonadota</taxon>
        <taxon>Alphaproteobacteria</taxon>
        <taxon>Micropepsales</taxon>
        <taxon>Micropepsaceae</taxon>
        <taxon>Rhizomicrobium</taxon>
    </lineage>
</organism>
<dbReference type="Proteomes" id="UP000570514">
    <property type="component" value="Unassembled WGS sequence"/>
</dbReference>
<evidence type="ECO:0000313" key="2">
    <source>
        <dbReference type="EMBL" id="NIK88215.1"/>
    </source>
</evidence>
<feature type="transmembrane region" description="Helical" evidence="1">
    <location>
        <begin position="178"/>
        <end position="201"/>
    </location>
</feature>
<dbReference type="AlphaFoldDB" id="A0A846MYD4"/>
<reference evidence="2 3" key="1">
    <citation type="submission" date="2020-03" db="EMBL/GenBank/DDBJ databases">
        <title>Genomic Encyclopedia of Type Strains, Phase IV (KMG-IV): sequencing the most valuable type-strain genomes for metagenomic binning, comparative biology and taxonomic classification.</title>
        <authorList>
            <person name="Goeker M."/>
        </authorList>
    </citation>
    <scope>NUCLEOTIDE SEQUENCE [LARGE SCALE GENOMIC DNA]</scope>
    <source>
        <strain evidence="2 3">DSM 19867</strain>
    </source>
</reference>
<feature type="transmembrane region" description="Helical" evidence="1">
    <location>
        <begin position="138"/>
        <end position="166"/>
    </location>
</feature>
<keyword evidence="3" id="KW-1185">Reference proteome</keyword>
<evidence type="ECO:0000313" key="3">
    <source>
        <dbReference type="Proteomes" id="UP000570514"/>
    </source>
</evidence>
<keyword evidence="1" id="KW-1133">Transmembrane helix</keyword>
<feature type="transmembrane region" description="Helical" evidence="1">
    <location>
        <begin position="65"/>
        <end position="83"/>
    </location>
</feature>